<feature type="region of interest" description="Disordered" evidence="1">
    <location>
        <begin position="23"/>
        <end position="72"/>
    </location>
</feature>
<sequence>MISSCGPGRDCWEGARRGVAVPFDAGEAAPSGEPVGANVEPSAESTSSGEAEDAGDSGEDPAWLADAGERST</sequence>
<proteinExistence type="predicted"/>
<evidence type="ECO:0000256" key="1">
    <source>
        <dbReference type="SAM" id="MobiDB-lite"/>
    </source>
</evidence>
<dbReference type="Proteomes" id="UP000016536">
    <property type="component" value="Unassembled WGS sequence"/>
</dbReference>
<dbReference type="AlphaFoldDB" id="U1Q4Z1"/>
<reference evidence="2 3" key="1">
    <citation type="submission" date="2013-08" db="EMBL/GenBank/DDBJ databases">
        <authorList>
            <person name="Weinstock G."/>
            <person name="Sodergren E."/>
            <person name="Wylie T."/>
            <person name="Fulton L."/>
            <person name="Fulton R."/>
            <person name="Fronick C."/>
            <person name="O'Laughlin M."/>
            <person name="Godfrey J."/>
            <person name="Miner T."/>
            <person name="Herter B."/>
            <person name="Appelbaum E."/>
            <person name="Cordes M."/>
            <person name="Lek S."/>
            <person name="Wollam A."/>
            <person name="Pepin K.H."/>
            <person name="Palsikar V.B."/>
            <person name="Mitreva M."/>
            <person name="Wilson R.K."/>
        </authorList>
    </citation>
    <scope>NUCLEOTIDE SEQUENCE [LARGE SCALE GENOMIC DNA]</scope>
    <source>
        <strain evidence="2 3">F0542</strain>
    </source>
</reference>
<comment type="caution">
    <text evidence="2">The sequence shown here is derived from an EMBL/GenBank/DDBJ whole genome shotgun (WGS) entry which is preliminary data.</text>
</comment>
<protein>
    <submittedName>
        <fullName evidence="2">Uncharacterized protein</fullName>
    </submittedName>
</protein>
<name>U1Q4Z1_9ACTO</name>
<keyword evidence="3" id="KW-1185">Reference proteome</keyword>
<evidence type="ECO:0000313" key="3">
    <source>
        <dbReference type="Proteomes" id="UP000016536"/>
    </source>
</evidence>
<evidence type="ECO:0000313" key="2">
    <source>
        <dbReference type="EMBL" id="ERH22965.1"/>
    </source>
</evidence>
<gene>
    <name evidence="2" type="ORF">HMPREF1979_02044</name>
</gene>
<accession>U1Q4Z1</accession>
<dbReference type="PATRIC" id="fig|1321818.3.peg.1716"/>
<dbReference type="EMBL" id="AWSE01000116">
    <property type="protein sequence ID" value="ERH22965.1"/>
    <property type="molecule type" value="Genomic_DNA"/>
</dbReference>
<feature type="compositionally biased region" description="Acidic residues" evidence="1">
    <location>
        <begin position="50"/>
        <end position="59"/>
    </location>
</feature>
<dbReference type="HOGENOM" id="CLU_2713292_0_0_11"/>
<organism evidence="2 3">
    <name type="scientific">Actinomyces johnsonii F0542</name>
    <dbReference type="NCBI Taxonomy" id="1321818"/>
    <lineage>
        <taxon>Bacteria</taxon>
        <taxon>Bacillati</taxon>
        <taxon>Actinomycetota</taxon>
        <taxon>Actinomycetes</taxon>
        <taxon>Actinomycetales</taxon>
        <taxon>Actinomycetaceae</taxon>
        <taxon>Actinomyces</taxon>
    </lineage>
</organism>